<evidence type="ECO:0000313" key="1">
    <source>
        <dbReference type="EMBL" id="CAH2283783.1"/>
    </source>
</evidence>
<dbReference type="GO" id="GO:0007060">
    <property type="term" value="P:male meiosis chromosome segregation"/>
    <property type="evidence" value="ECO:0007669"/>
    <property type="project" value="TreeGrafter"/>
</dbReference>
<organism evidence="1 2">
    <name type="scientific">Pelobates cultripes</name>
    <name type="common">Western spadefoot toad</name>
    <dbReference type="NCBI Taxonomy" id="61616"/>
    <lineage>
        <taxon>Eukaryota</taxon>
        <taxon>Metazoa</taxon>
        <taxon>Chordata</taxon>
        <taxon>Craniata</taxon>
        <taxon>Vertebrata</taxon>
        <taxon>Euteleostomi</taxon>
        <taxon>Amphibia</taxon>
        <taxon>Batrachia</taxon>
        <taxon>Anura</taxon>
        <taxon>Pelobatoidea</taxon>
        <taxon>Pelobatidae</taxon>
        <taxon>Pelobates</taxon>
    </lineage>
</organism>
<dbReference type="PANTHER" id="PTHR47083">
    <property type="entry name" value="TESTIS-EXPRESSED PROTEIN 11"/>
    <property type="match status" value="1"/>
</dbReference>
<sequence>MSCKIYLHPTKSMSNYMLWQERSNNDMASLERMLGKITKSMVNARASIKCLHSLIKLSLPSWAVEMETCIQEEVWTYYQEALNIITSCDEYPEVESLWLMTQAWNTGIFQYSVKKYTDAERWCALAMRLLNYIGTLKSSYENQ</sequence>
<dbReference type="GO" id="GO:0007130">
    <property type="term" value="P:synaptonemal complex assembly"/>
    <property type="evidence" value="ECO:0007669"/>
    <property type="project" value="TreeGrafter"/>
</dbReference>
<feature type="non-terminal residue" evidence="1">
    <location>
        <position position="143"/>
    </location>
</feature>
<dbReference type="InterPro" id="IPR042861">
    <property type="entry name" value="TEX11"/>
</dbReference>
<gene>
    <name evidence="1" type="ORF">PECUL_23A023711</name>
</gene>
<dbReference type="AlphaFoldDB" id="A0AAD1S2K3"/>
<protein>
    <submittedName>
        <fullName evidence="1">Testis-expressed sequence 11 -like, partial</fullName>
    </submittedName>
</protein>
<accession>A0AAD1S2K3</accession>
<dbReference type="EMBL" id="OW240915">
    <property type="protein sequence ID" value="CAH2283783.1"/>
    <property type="molecule type" value="Genomic_DNA"/>
</dbReference>
<name>A0AAD1S2K3_PELCU</name>
<dbReference type="Proteomes" id="UP001295444">
    <property type="component" value="Chromosome 04"/>
</dbReference>
<dbReference type="PANTHER" id="PTHR47083:SF1">
    <property type="entry name" value="TESTIS-EXPRESSED PROTEIN 11"/>
    <property type="match status" value="1"/>
</dbReference>
<keyword evidence="2" id="KW-1185">Reference proteome</keyword>
<dbReference type="GO" id="GO:0000801">
    <property type="term" value="C:central element"/>
    <property type="evidence" value="ECO:0007669"/>
    <property type="project" value="TreeGrafter"/>
</dbReference>
<proteinExistence type="predicted"/>
<dbReference type="GO" id="GO:0007131">
    <property type="term" value="P:reciprocal meiotic recombination"/>
    <property type="evidence" value="ECO:0007669"/>
    <property type="project" value="TreeGrafter"/>
</dbReference>
<reference evidence="1" key="1">
    <citation type="submission" date="2022-03" db="EMBL/GenBank/DDBJ databases">
        <authorList>
            <person name="Alioto T."/>
            <person name="Alioto T."/>
            <person name="Gomez Garrido J."/>
        </authorList>
    </citation>
    <scope>NUCLEOTIDE SEQUENCE</scope>
</reference>
<evidence type="ECO:0000313" key="2">
    <source>
        <dbReference type="Proteomes" id="UP001295444"/>
    </source>
</evidence>